<dbReference type="InterPro" id="IPR013578">
    <property type="entry name" value="Peptidase_M16C_assoc"/>
</dbReference>
<dbReference type="SMART" id="SM01264">
    <property type="entry name" value="M16C_associated"/>
    <property type="match status" value="1"/>
</dbReference>
<dbReference type="FunFam" id="3.30.830.10:FF:000009">
    <property type="entry name" value="Presequence protease, mitochondrial"/>
    <property type="match status" value="1"/>
</dbReference>
<evidence type="ECO:0000256" key="4">
    <source>
        <dbReference type="ARBA" id="ARBA00022670"/>
    </source>
</evidence>
<evidence type="ECO:0000256" key="3">
    <source>
        <dbReference type="ARBA" id="ARBA00007575"/>
    </source>
</evidence>
<proteinExistence type="inferred from homology"/>
<keyword evidence="5" id="KW-0479">Metal-binding</keyword>
<comment type="caution">
    <text evidence="12">The sequence shown here is derived from an EMBL/GenBank/DDBJ whole genome shotgun (WGS) entry which is preliminary data.</text>
</comment>
<dbReference type="FunFam" id="3.30.830.10:FF:000013">
    <property type="entry name" value="Mitochondrial presequence protease"/>
    <property type="match status" value="1"/>
</dbReference>
<comment type="cofactor">
    <cofactor evidence="1">
        <name>Zn(2+)</name>
        <dbReference type="ChEBI" id="CHEBI:29105"/>
    </cofactor>
</comment>
<dbReference type="Pfam" id="PF08367">
    <property type="entry name" value="M16C_assoc"/>
    <property type="match status" value="1"/>
</dbReference>
<dbReference type="GO" id="GO:0016485">
    <property type="term" value="P:protein processing"/>
    <property type="evidence" value="ECO:0007669"/>
    <property type="project" value="TreeGrafter"/>
</dbReference>
<evidence type="ECO:0000256" key="6">
    <source>
        <dbReference type="ARBA" id="ARBA00022801"/>
    </source>
</evidence>
<keyword evidence="7" id="KW-0862">Zinc</keyword>
<dbReference type="EMBL" id="JAVRBK010000002">
    <property type="protein sequence ID" value="KAK5647207.1"/>
    <property type="molecule type" value="Genomic_DNA"/>
</dbReference>
<evidence type="ECO:0000256" key="9">
    <source>
        <dbReference type="ARBA" id="ARBA00023128"/>
    </source>
</evidence>
<keyword evidence="9" id="KW-0496">Mitochondrion</keyword>
<evidence type="ECO:0000256" key="2">
    <source>
        <dbReference type="ARBA" id="ARBA00004173"/>
    </source>
</evidence>
<sequence length="703" mass="79293">MREPFEKQNTCCVSLLMADILDVYETFLLQFITELLVKGPNSPLYKALIDTNFSGGFTASTGYDTQQRDTIFTVGLNGLKKTDIDRVITSFDKTIGEVIVNGFEESHIESVLHSYELSIKHQTENFGLSLLFGLTPILNHDGNYLDALKVDELMTRLKKHLTKDKEYLQKAVKKYFVDNTHRLSLSMGPDNNYELEQQTLEKKVIENKTKSLSDDDIQLIYTKGLELLKEQTKKQDTNLLPSLEMKHINNEVEHIPSLKTRVANVPTTFYSANTNGITYFKGILSTNDLSSGQQMLLPLLCYIIPKMGTKTMDYREFDSIMSRKTGGLHFSPHIGDSLFLLHSYEPGILLTSYCLDENVESMWYLWSQLFSMLELKNIDRFKTLVQLYMSNLTQGLANSGHVYSMQASASLISGSAHQKERLSGLHHITYMKNLVKSERYEKILEQLNNLAKVIFDKNKLRCALNISEKNRSKITPTYETFVNSLPGNTFGKPNDNTFHTNQLSPLETVKCQHHVLNIPVYYCSKAVLTVPYTNPEYASLRVLARLLSSKYLHPELREKQGAYGGGARLSTDGVFSFFSYRDPHCLKTLEVFDKCGNWLEGEINNISNQDVLEAKLGVFQSVDAPIPPSGKGSNEFLKGISPDILQHHRAEIMAVDASALKKVTEKYFSGGRAVAGKAVLGPKPDNVDVSNRSGESWTILKSE</sequence>
<dbReference type="Proteomes" id="UP001329430">
    <property type="component" value="Chromosome 2"/>
</dbReference>
<keyword evidence="6" id="KW-0378">Hydrolase</keyword>
<dbReference type="GO" id="GO:0004222">
    <property type="term" value="F:metalloendopeptidase activity"/>
    <property type="evidence" value="ECO:0007669"/>
    <property type="project" value="TreeGrafter"/>
</dbReference>
<keyword evidence="13" id="KW-1185">Reference proteome</keyword>
<evidence type="ECO:0000256" key="7">
    <source>
        <dbReference type="ARBA" id="ARBA00022833"/>
    </source>
</evidence>
<evidence type="ECO:0000256" key="5">
    <source>
        <dbReference type="ARBA" id="ARBA00022723"/>
    </source>
</evidence>
<keyword evidence="8" id="KW-0482">Metalloprotease</keyword>
<dbReference type="Pfam" id="PF05193">
    <property type="entry name" value="Peptidase_M16_C"/>
    <property type="match status" value="1"/>
</dbReference>
<evidence type="ECO:0000256" key="10">
    <source>
        <dbReference type="SAM" id="MobiDB-lite"/>
    </source>
</evidence>
<feature type="region of interest" description="Disordered" evidence="10">
    <location>
        <begin position="684"/>
        <end position="703"/>
    </location>
</feature>
<organism evidence="12 13">
    <name type="scientific">Pyrocoelia pectoralis</name>
    <dbReference type="NCBI Taxonomy" id="417401"/>
    <lineage>
        <taxon>Eukaryota</taxon>
        <taxon>Metazoa</taxon>
        <taxon>Ecdysozoa</taxon>
        <taxon>Arthropoda</taxon>
        <taxon>Hexapoda</taxon>
        <taxon>Insecta</taxon>
        <taxon>Pterygota</taxon>
        <taxon>Neoptera</taxon>
        <taxon>Endopterygota</taxon>
        <taxon>Coleoptera</taxon>
        <taxon>Polyphaga</taxon>
        <taxon>Elateriformia</taxon>
        <taxon>Elateroidea</taxon>
        <taxon>Lampyridae</taxon>
        <taxon>Lampyrinae</taxon>
        <taxon>Pyrocoelia</taxon>
    </lineage>
</organism>
<name>A0AAN7ZKR2_9COLE</name>
<evidence type="ECO:0000259" key="11">
    <source>
        <dbReference type="SMART" id="SM01264"/>
    </source>
</evidence>
<dbReference type="PANTHER" id="PTHR43016">
    <property type="entry name" value="PRESEQUENCE PROTEASE"/>
    <property type="match status" value="1"/>
</dbReference>
<keyword evidence="4" id="KW-0645">Protease</keyword>
<comment type="similarity">
    <text evidence="3">Belongs to the peptidase M16 family. PreP subfamily.</text>
</comment>
<evidence type="ECO:0000256" key="1">
    <source>
        <dbReference type="ARBA" id="ARBA00001947"/>
    </source>
</evidence>
<dbReference type="InterPro" id="IPR055130">
    <property type="entry name" value="PreP_C"/>
</dbReference>
<dbReference type="GO" id="GO:0046872">
    <property type="term" value="F:metal ion binding"/>
    <property type="evidence" value="ECO:0007669"/>
    <property type="project" value="UniProtKB-KW"/>
</dbReference>
<reference evidence="12 13" key="1">
    <citation type="journal article" date="2024" name="Insects">
        <title>An Improved Chromosome-Level Genome Assembly of the Firefly Pyrocoelia pectoralis.</title>
        <authorList>
            <person name="Fu X."/>
            <person name="Meyer-Rochow V.B."/>
            <person name="Ballantyne L."/>
            <person name="Zhu X."/>
        </authorList>
    </citation>
    <scope>NUCLEOTIDE SEQUENCE [LARGE SCALE GENOMIC DNA]</scope>
    <source>
        <strain evidence="12">XCY_ONT2</strain>
    </source>
</reference>
<evidence type="ECO:0000313" key="13">
    <source>
        <dbReference type="Proteomes" id="UP001329430"/>
    </source>
</evidence>
<dbReference type="Gene3D" id="3.30.830.10">
    <property type="entry name" value="Metalloenzyme, LuxS/M16 peptidase-like"/>
    <property type="match status" value="3"/>
</dbReference>
<feature type="compositionally biased region" description="Polar residues" evidence="10">
    <location>
        <begin position="688"/>
        <end position="703"/>
    </location>
</feature>
<accession>A0AAN7ZKR2</accession>
<dbReference type="Pfam" id="PF22516">
    <property type="entry name" value="PreP_C"/>
    <property type="match status" value="1"/>
</dbReference>
<protein>
    <recommendedName>
        <fullName evidence="11">Peptidase M16C associated domain-containing protein</fullName>
    </recommendedName>
</protein>
<feature type="domain" description="Peptidase M16C associated" evidence="11">
    <location>
        <begin position="187"/>
        <end position="434"/>
    </location>
</feature>
<comment type="subcellular location">
    <subcellularLocation>
        <location evidence="2">Mitochondrion</location>
    </subcellularLocation>
</comment>
<gene>
    <name evidence="12" type="ORF">RI129_002099</name>
</gene>
<evidence type="ECO:0000313" key="12">
    <source>
        <dbReference type="EMBL" id="KAK5647207.1"/>
    </source>
</evidence>
<dbReference type="GO" id="GO:0005759">
    <property type="term" value="C:mitochondrial matrix"/>
    <property type="evidence" value="ECO:0007669"/>
    <property type="project" value="TreeGrafter"/>
</dbReference>
<dbReference type="InterPro" id="IPR007863">
    <property type="entry name" value="Peptidase_M16_C"/>
</dbReference>
<evidence type="ECO:0000256" key="8">
    <source>
        <dbReference type="ARBA" id="ARBA00023049"/>
    </source>
</evidence>
<dbReference type="AlphaFoldDB" id="A0AAN7ZKR2"/>
<dbReference type="PANTHER" id="PTHR43016:SF13">
    <property type="entry name" value="PRESEQUENCE PROTEASE, MITOCHONDRIAL"/>
    <property type="match status" value="1"/>
</dbReference>
<dbReference type="InterPro" id="IPR011249">
    <property type="entry name" value="Metalloenz_LuxS/M16"/>
</dbReference>
<dbReference type="SUPFAM" id="SSF63411">
    <property type="entry name" value="LuxS/MPP-like metallohydrolase"/>
    <property type="match status" value="3"/>
</dbReference>